<dbReference type="PANTHER" id="PTHR11001">
    <property type="entry name" value="MITOCHONDRIAL FISSION PROCESS PROTEIN 1"/>
    <property type="match status" value="1"/>
</dbReference>
<proteinExistence type="inferred from homology"/>
<dbReference type="Pfam" id="PF10558">
    <property type="entry name" value="MTP18"/>
    <property type="match status" value="1"/>
</dbReference>
<comment type="similarity">
    <text evidence="1">Belongs to the MTFP1 family.</text>
</comment>
<accession>A0A1L9Q325</accession>
<dbReference type="GeneID" id="63729270"/>
<evidence type="ECO:0000256" key="2">
    <source>
        <dbReference type="ARBA" id="ARBA00017835"/>
    </source>
</evidence>
<dbReference type="InterPro" id="IPR019560">
    <property type="entry name" value="Mitochondrial_18_kDa_protein"/>
</dbReference>
<dbReference type="OrthoDB" id="424969at2759"/>
<evidence type="ECO:0000313" key="6">
    <source>
        <dbReference type="Proteomes" id="UP000184073"/>
    </source>
</evidence>
<protein>
    <recommendedName>
        <fullName evidence="2">Mitochondrial fission process protein 1</fullName>
    </recommendedName>
    <alternativeName>
        <fullName evidence="3">Mitochondrial 18 kDa protein</fullName>
    </alternativeName>
</protein>
<dbReference type="PANTHER" id="PTHR11001:SF2">
    <property type="entry name" value="MITOCHONDRIAL FISSION PROCESS PROTEIN 1"/>
    <property type="match status" value="1"/>
</dbReference>
<feature type="compositionally biased region" description="Basic and acidic residues" evidence="4">
    <location>
        <begin position="13"/>
        <end position="27"/>
    </location>
</feature>
<gene>
    <name evidence="5" type="ORF">ASPVEDRAFT_47345</name>
</gene>
<dbReference type="RefSeq" id="XP_040673903.1">
    <property type="nucleotide sequence ID" value="XM_040813759.1"/>
</dbReference>
<keyword evidence="6" id="KW-1185">Reference proteome</keyword>
<sequence>MAPVTQTDQDLEGVPKHASRGERHQHTELPPSLQRIVAQEEEDESIYGEYWAKEYNEPVPPVRYAAYTSRLRTLAISLQRYVAYTSNISDSIGPLSSPYILTGAHAVSWGYILWDAIHESRKASHKIPHFDADAAAHPRVAALSKDYRLVGVQRILFHSLASMALPAATIQSAMKCASWMMKDVKSRRLRTTGTLGLGLSVVPFCPYIFDKPVEKVLDWAFAKAL</sequence>
<evidence type="ECO:0000256" key="3">
    <source>
        <dbReference type="ARBA" id="ARBA00029631"/>
    </source>
</evidence>
<dbReference type="AlphaFoldDB" id="A0A1L9Q325"/>
<dbReference type="GO" id="GO:0005739">
    <property type="term" value="C:mitochondrion"/>
    <property type="evidence" value="ECO:0007669"/>
    <property type="project" value="TreeGrafter"/>
</dbReference>
<dbReference type="VEuPathDB" id="FungiDB:ASPVEDRAFT_47345"/>
<evidence type="ECO:0000313" key="5">
    <source>
        <dbReference type="EMBL" id="OJJ08141.1"/>
    </source>
</evidence>
<name>A0A1L9Q325_ASPVE</name>
<dbReference type="EMBL" id="KV878139">
    <property type="protein sequence ID" value="OJJ08141.1"/>
    <property type="molecule type" value="Genomic_DNA"/>
</dbReference>
<dbReference type="GO" id="GO:0000266">
    <property type="term" value="P:mitochondrial fission"/>
    <property type="evidence" value="ECO:0007669"/>
    <property type="project" value="TreeGrafter"/>
</dbReference>
<feature type="region of interest" description="Disordered" evidence="4">
    <location>
        <begin position="1"/>
        <end position="33"/>
    </location>
</feature>
<evidence type="ECO:0000256" key="1">
    <source>
        <dbReference type="ARBA" id="ARBA00009224"/>
    </source>
</evidence>
<dbReference type="Proteomes" id="UP000184073">
    <property type="component" value="Unassembled WGS sequence"/>
</dbReference>
<reference evidence="6" key="1">
    <citation type="journal article" date="2017" name="Genome Biol.">
        <title>Comparative genomics reveals high biological diversity and specific adaptations in the industrially and medically important fungal genus Aspergillus.</title>
        <authorList>
            <person name="de Vries R.P."/>
            <person name="Riley R."/>
            <person name="Wiebenga A."/>
            <person name="Aguilar-Osorio G."/>
            <person name="Amillis S."/>
            <person name="Uchima C.A."/>
            <person name="Anderluh G."/>
            <person name="Asadollahi M."/>
            <person name="Askin M."/>
            <person name="Barry K."/>
            <person name="Battaglia E."/>
            <person name="Bayram O."/>
            <person name="Benocci T."/>
            <person name="Braus-Stromeyer S.A."/>
            <person name="Caldana C."/>
            <person name="Canovas D."/>
            <person name="Cerqueira G.C."/>
            <person name="Chen F."/>
            <person name="Chen W."/>
            <person name="Choi C."/>
            <person name="Clum A."/>
            <person name="Dos Santos R.A."/>
            <person name="Damasio A.R."/>
            <person name="Diallinas G."/>
            <person name="Emri T."/>
            <person name="Fekete E."/>
            <person name="Flipphi M."/>
            <person name="Freyberg S."/>
            <person name="Gallo A."/>
            <person name="Gournas C."/>
            <person name="Habgood R."/>
            <person name="Hainaut M."/>
            <person name="Harispe M.L."/>
            <person name="Henrissat B."/>
            <person name="Hilden K.S."/>
            <person name="Hope R."/>
            <person name="Hossain A."/>
            <person name="Karabika E."/>
            <person name="Karaffa L."/>
            <person name="Karanyi Z."/>
            <person name="Krasevec N."/>
            <person name="Kuo A."/>
            <person name="Kusch H."/>
            <person name="LaButti K."/>
            <person name="Lagendijk E.L."/>
            <person name="Lapidus A."/>
            <person name="Levasseur A."/>
            <person name="Lindquist E."/>
            <person name="Lipzen A."/>
            <person name="Logrieco A.F."/>
            <person name="MacCabe A."/>
            <person name="Maekelae M.R."/>
            <person name="Malavazi I."/>
            <person name="Melin P."/>
            <person name="Meyer V."/>
            <person name="Mielnichuk N."/>
            <person name="Miskei M."/>
            <person name="Molnar A.P."/>
            <person name="Mule G."/>
            <person name="Ngan C.Y."/>
            <person name="Orejas M."/>
            <person name="Orosz E."/>
            <person name="Ouedraogo J.P."/>
            <person name="Overkamp K.M."/>
            <person name="Park H.-S."/>
            <person name="Perrone G."/>
            <person name="Piumi F."/>
            <person name="Punt P.J."/>
            <person name="Ram A.F."/>
            <person name="Ramon A."/>
            <person name="Rauscher S."/>
            <person name="Record E."/>
            <person name="Riano-Pachon D.M."/>
            <person name="Robert V."/>
            <person name="Roehrig J."/>
            <person name="Ruller R."/>
            <person name="Salamov A."/>
            <person name="Salih N.S."/>
            <person name="Samson R.A."/>
            <person name="Sandor E."/>
            <person name="Sanguinetti M."/>
            <person name="Schuetze T."/>
            <person name="Sepcic K."/>
            <person name="Shelest E."/>
            <person name="Sherlock G."/>
            <person name="Sophianopoulou V."/>
            <person name="Squina F.M."/>
            <person name="Sun H."/>
            <person name="Susca A."/>
            <person name="Todd R.B."/>
            <person name="Tsang A."/>
            <person name="Unkles S.E."/>
            <person name="van de Wiele N."/>
            <person name="van Rossen-Uffink D."/>
            <person name="Oliveira J.V."/>
            <person name="Vesth T.C."/>
            <person name="Visser J."/>
            <person name="Yu J.-H."/>
            <person name="Zhou M."/>
            <person name="Andersen M.R."/>
            <person name="Archer D.B."/>
            <person name="Baker S.E."/>
            <person name="Benoit I."/>
            <person name="Brakhage A.A."/>
            <person name="Braus G.H."/>
            <person name="Fischer R."/>
            <person name="Frisvad J.C."/>
            <person name="Goldman G.H."/>
            <person name="Houbraken J."/>
            <person name="Oakley B."/>
            <person name="Pocsi I."/>
            <person name="Scazzocchio C."/>
            <person name="Seiboth B."/>
            <person name="vanKuyk P.A."/>
            <person name="Wortman J."/>
            <person name="Dyer P.S."/>
            <person name="Grigoriev I.V."/>
        </authorList>
    </citation>
    <scope>NUCLEOTIDE SEQUENCE [LARGE SCALE GENOMIC DNA]</scope>
    <source>
        <strain evidence="6">CBS 583.65</strain>
    </source>
</reference>
<organism evidence="5 6">
    <name type="scientific">Aspergillus versicolor CBS 583.65</name>
    <dbReference type="NCBI Taxonomy" id="1036611"/>
    <lineage>
        <taxon>Eukaryota</taxon>
        <taxon>Fungi</taxon>
        <taxon>Dikarya</taxon>
        <taxon>Ascomycota</taxon>
        <taxon>Pezizomycotina</taxon>
        <taxon>Eurotiomycetes</taxon>
        <taxon>Eurotiomycetidae</taxon>
        <taxon>Eurotiales</taxon>
        <taxon>Aspergillaceae</taxon>
        <taxon>Aspergillus</taxon>
        <taxon>Aspergillus subgen. Nidulantes</taxon>
    </lineage>
</organism>
<evidence type="ECO:0000256" key="4">
    <source>
        <dbReference type="SAM" id="MobiDB-lite"/>
    </source>
</evidence>